<feature type="compositionally biased region" description="Acidic residues" evidence="1">
    <location>
        <begin position="586"/>
        <end position="598"/>
    </location>
</feature>
<keyword evidence="4" id="KW-1185">Reference proteome</keyword>
<evidence type="ECO:0000313" key="4">
    <source>
        <dbReference type="Proteomes" id="UP000738325"/>
    </source>
</evidence>
<feature type="region of interest" description="Disordered" evidence="1">
    <location>
        <begin position="500"/>
        <end position="624"/>
    </location>
</feature>
<feature type="compositionally biased region" description="Basic and acidic residues" evidence="1">
    <location>
        <begin position="557"/>
        <end position="572"/>
    </location>
</feature>
<feature type="compositionally biased region" description="Acidic residues" evidence="1">
    <location>
        <begin position="1272"/>
        <end position="1288"/>
    </location>
</feature>
<feature type="compositionally biased region" description="Basic residues" evidence="1">
    <location>
        <begin position="1461"/>
        <end position="1475"/>
    </location>
</feature>
<feature type="region of interest" description="Disordered" evidence="1">
    <location>
        <begin position="919"/>
        <end position="972"/>
    </location>
</feature>
<evidence type="ECO:0000313" key="3">
    <source>
        <dbReference type="EMBL" id="KAG0321655.1"/>
    </source>
</evidence>
<comment type="caution">
    <text evidence="3">The sequence shown here is derived from an EMBL/GenBank/DDBJ whole genome shotgun (WGS) entry which is preliminary data.</text>
</comment>
<feature type="compositionally biased region" description="Basic residues" evidence="1">
    <location>
        <begin position="1400"/>
        <end position="1412"/>
    </location>
</feature>
<feature type="region of interest" description="Disordered" evidence="1">
    <location>
        <begin position="1244"/>
        <end position="1622"/>
    </location>
</feature>
<evidence type="ECO:0000256" key="1">
    <source>
        <dbReference type="SAM" id="MobiDB-lite"/>
    </source>
</evidence>
<feature type="compositionally biased region" description="Basic and acidic residues" evidence="1">
    <location>
        <begin position="928"/>
        <end position="938"/>
    </location>
</feature>
<protein>
    <submittedName>
        <fullName evidence="3">Integrator complex subunit 3</fullName>
    </submittedName>
</protein>
<accession>A0A9P6RJC4</accession>
<dbReference type="Proteomes" id="UP000738325">
    <property type="component" value="Unassembled WGS sequence"/>
</dbReference>
<reference evidence="3" key="1">
    <citation type="journal article" date="2020" name="Fungal Divers.">
        <title>Resolving the Mortierellaceae phylogeny through synthesis of multi-gene phylogenetics and phylogenomics.</title>
        <authorList>
            <person name="Vandepol N."/>
            <person name="Liber J."/>
            <person name="Desiro A."/>
            <person name="Na H."/>
            <person name="Kennedy M."/>
            <person name="Barry K."/>
            <person name="Grigoriev I.V."/>
            <person name="Miller A.N."/>
            <person name="O'Donnell K."/>
            <person name="Stajich J.E."/>
            <person name="Bonito G."/>
        </authorList>
    </citation>
    <scope>NUCLEOTIDE SEQUENCE</scope>
    <source>
        <strain evidence="3">REB-010B</strain>
    </source>
</reference>
<dbReference type="Pfam" id="PF10189">
    <property type="entry name" value="Ints3_N"/>
    <property type="match status" value="1"/>
</dbReference>
<organism evidence="3 4">
    <name type="scientific">Dissophora globulifera</name>
    <dbReference type="NCBI Taxonomy" id="979702"/>
    <lineage>
        <taxon>Eukaryota</taxon>
        <taxon>Fungi</taxon>
        <taxon>Fungi incertae sedis</taxon>
        <taxon>Mucoromycota</taxon>
        <taxon>Mortierellomycotina</taxon>
        <taxon>Mortierellomycetes</taxon>
        <taxon>Mortierellales</taxon>
        <taxon>Mortierellaceae</taxon>
        <taxon>Dissophora</taxon>
    </lineage>
</organism>
<dbReference type="EMBL" id="JAAAIP010000236">
    <property type="protein sequence ID" value="KAG0321655.1"/>
    <property type="molecule type" value="Genomic_DNA"/>
</dbReference>
<dbReference type="OrthoDB" id="2021145at2759"/>
<dbReference type="InterPro" id="IPR045334">
    <property type="entry name" value="INTS3"/>
</dbReference>
<feature type="compositionally biased region" description="Basic residues" evidence="1">
    <location>
        <begin position="939"/>
        <end position="953"/>
    </location>
</feature>
<feature type="compositionally biased region" description="Acidic residues" evidence="1">
    <location>
        <begin position="1506"/>
        <end position="1559"/>
    </location>
</feature>
<sequence length="1622" mass="178814">MAAPEPQPASSIFDNTPLEDEDPEMRTAYRQLMESLSGMSEIDLHNQLQASASTSMQKHTEIINGLLYGILTIHTNNANSHTAGGGGGGGGSGPSSISATELFRHMNFVARDSLALAVRQTRYFCSLIHFHRIRPQVREQLLWLVGQLTEIKVHGVEQLYMVLLRQIRGGDTSPANVQHAEAMLRLLQSHMQPWLYSVPALIAYSCFTYLRVMLDHGRFTALRQQEATFCAKLLRDRFRDCSDVGRDLVRALQDVARIKEIEEIWVDLLYAPEKLNPQLEGIHQLMATPSKDIYLASRLTFDMEHRLLHILKHINVGNHHRNLQWFIDRFLAGPDAETLHSDIIRYICGVYHPTNAVLASSIVPRYVLIGSLIRVIRSNVAAANVKLALFYDWLFFDPARDSIMNIEPAMLLMEKSVERYPYITAILLEFLHFTVENYYPPLRDYIHKHVGMAAQAIVDKGVIRSFRLMYRAQSLGEYHPVRDYMLSIFPAQVGDLAESAAGSTLGGTSTESADDHHSATQAMGEGSESVDEFETSPPHSGYMAQGIAGEDDDDEARAEGRRSRSLSRESSREPMQTDGEGQTESLELDEEGGQDEIMESSSVDLTSQQQQHPQPPKLQNPSVLSDWTITDDISSETNSGKDIDSASVNAAPIPGASLWIFGSSLQEFKKAFEADSEAPETAIMFQRIWEVYGDVAGAGVEPEDMASEIGQEICALTLRTEVPATYVVPVGVKQMQDDNNAGAMDVLISCLWRATQRDGTDGALRVAQVFLRSEAEEDPGMRLLGMWYLIGLVRGQQQKALGAQMSMEQALQLYATYINASVKQDLEDQSKEEGANVMDDPAILAQKYLVRDLQLLQDQQLSVFEAVLPLVLQHLPDLVPRSEAFLRLVLALATPAQIYRLSMGLFRREFSLLSIPTHPQDSASTSLAKEEMQEAEGKKRTKTARTTKRKPAHAHPQEAEEVDSNEQSVKDPVEPKITRAVIDVLGETLEWESYEQLGVWQLAQSEIGGVSDAVATLLSADWIPEMNIRMTAEALSGVLNLVHSLTLTPPTVRLGRAVVRIASQTELLSDEMKEFCETSVARWANGYPDHLAAILLSLCERTAEPVETLSSSGTDGDMEMEDVSFSKPVASSKGTGKNTRAKNGSAAAAAAAAAATAAATATAKTELNPKQRREQAIQLRVALMLFQAWWSNVGSSPLAPTQQQFLRIWSARVKEQVQEALTESFGASEKSSWPREWWVKAEDGGKSWRKNGKRVGARDSASDNDGSSSHADDDDREEEPENSEDEDETGGKDSNDDNEDENDAKMSDVEKESEEEQQSSDSDKRTKDRKRFGGAAGSTGSSRRNSPKIASGAAAFPNSNSSSQNTKKGPITGSVAAGVLNSRSRGKNSPAPSTANNKKPVAKKGGSNRKRRVSEDEEEEEEEEQDDDAEGEEEDAEEEDDDNSEQESEVEEEEEEEKGAASKKTRSKKAAKKSTKATVSKTRSSSRNKVTKPAATRNGRRRQIKDEDEEDEEKSDDNSSEEEEEDENGDAQDDEEGDQGSDQDQDGSDDDQDDDDEELEKGKLPLYSQRRAAASANSKLMTKASPASSSSSSASSSGIKSKAATAKRRGKRRIPSDDESDD</sequence>
<feature type="domain" description="Integrator complex subunit 3 N-terminal" evidence="2">
    <location>
        <begin position="57"/>
        <end position="476"/>
    </location>
</feature>
<evidence type="ECO:0000259" key="2">
    <source>
        <dbReference type="Pfam" id="PF10189"/>
    </source>
</evidence>
<feature type="region of interest" description="Disordered" evidence="1">
    <location>
        <begin position="1"/>
        <end position="22"/>
    </location>
</feature>
<dbReference type="PANTHER" id="PTHR13587:SF7">
    <property type="entry name" value="INTEGRATOR COMPLEX SUBUNIT 3"/>
    <property type="match status" value="1"/>
</dbReference>
<name>A0A9P6RJC4_9FUNG</name>
<dbReference type="InterPro" id="IPR019333">
    <property type="entry name" value="INTS3_N"/>
</dbReference>
<dbReference type="GO" id="GO:0005737">
    <property type="term" value="C:cytoplasm"/>
    <property type="evidence" value="ECO:0007669"/>
    <property type="project" value="TreeGrafter"/>
</dbReference>
<feature type="compositionally biased region" description="Low complexity" evidence="1">
    <location>
        <begin position="1583"/>
        <end position="1604"/>
    </location>
</feature>
<gene>
    <name evidence="3" type="primary">INTS3</name>
    <name evidence="3" type="ORF">BGZ99_003779</name>
</gene>
<dbReference type="PANTHER" id="PTHR13587">
    <property type="entry name" value="INTEGRATOR COMPLEX SUBUNIT 3"/>
    <property type="match status" value="1"/>
</dbReference>
<proteinExistence type="predicted"/>
<feature type="compositionally biased region" description="Polar residues" evidence="1">
    <location>
        <begin position="1357"/>
        <end position="1367"/>
    </location>
</feature>
<feature type="compositionally biased region" description="Acidic residues" evidence="1">
    <location>
        <begin position="1415"/>
        <end position="1457"/>
    </location>
</feature>